<feature type="region of interest" description="Disordered" evidence="1">
    <location>
        <begin position="186"/>
        <end position="287"/>
    </location>
</feature>
<keyword evidence="2" id="KW-1133">Transmembrane helix</keyword>
<feature type="transmembrane region" description="Helical" evidence="2">
    <location>
        <begin position="108"/>
        <end position="127"/>
    </location>
</feature>
<dbReference type="AlphaFoldDB" id="A0A409VNM2"/>
<proteinExistence type="predicted"/>
<evidence type="ECO:0000313" key="3">
    <source>
        <dbReference type="EMBL" id="PPQ67843.1"/>
    </source>
</evidence>
<feature type="transmembrane region" description="Helical" evidence="2">
    <location>
        <begin position="78"/>
        <end position="96"/>
    </location>
</feature>
<feature type="compositionally biased region" description="Basic and acidic residues" evidence="1">
    <location>
        <begin position="265"/>
        <end position="287"/>
    </location>
</feature>
<evidence type="ECO:0000256" key="1">
    <source>
        <dbReference type="SAM" id="MobiDB-lite"/>
    </source>
</evidence>
<dbReference type="OrthoDB" id="3352285at2759"/>
<reference evidence="3 4" key="1">
    <citation type="journal article" date="2018" name="Evol. Lett.">
        <title>Horizontal gene cluster transfer increased hallucinogenic mushroom diversity.</title>
        <authorList>
            <person name="Reynolds H.T."/>
            <person name="Vijayakumar V."/>
            <person name="Gluck-Thaler E."/>
            <person name="Korotkin H.B."/>
            <person name="Matheny P.B."/>
            <person name="Slot J.C."/>
        </authorList>
    </citation>
    <scope>NUCLEOTIDE SEQUENCE [LARGE SCALE GENOMIC DNA]</scope>
    <source>
        <strain evidence="3 4">2629</strain>
    </source>
</reference>
<keyword evidence="2" id="KW-0472">Membrane</keyword>
<feature type="compositionally biased region" description="Polar residues" evidence="1">
    <location>
        <begin position="186"/>
        <end position="198"/>
    </location>
</feature>
<keyword evidence="2" id="KW-0812">Transmembrane</keyword>
<organism evidence="3 4">
    <name type="scientific">Panaeolus cyanescens</name>
    <dbReference type="NCBI Taxonomy" id="181874"/>
    <lineage>
        <taxon>Eukaryota</taxon>
        <taxon>Fungi</taxon>
        <taxon>Dikarya</taxon>
        <taxon>Basidiomycota</taxon>
        <taxon>Agaricomycotina</taxon>
        <taxon>Agaricomycetes</taxon>
        <taxon>Agaricomycetidae</taxon>
        <taxon>Agaricales</taxon>
        <taxon>Agaricineae</taxon>
        <taxon>Galeropsidaceae</taxon>
        <taxon>Panaeolus</taxon>
    </lineage>
</organism>
<dbReference type="Proteomes" id="UP000284842">
    <property type="component" value="Unassembled WGS sequence"/>
</dbReference>
<feature type="transmembrane region" description="Helical" evidence="2">
    <location>
        <begin position="20"/>
        <end position="36"/>
    </location>
</feature>
<name>A0A409VNM2_9AGAR</name>
<dbReference type="EMBL" id="NHTK01006019">
    <property type="protein sequence ID" value="PPQ67843.1"/>
    <property type="molecule type" value="Genomic_DNA"/>
</dbReference>
<evidence type="ECO:0000256" key="2">
    <source>
        <dbReference type="SAM" id="Phobius"/>
    </source>
</evidence>
<accession>A0A409VNM2</accession>
<protein>
    <submittedName>
        <fullName evidence="3">Uncharacterized protein</fullName>
    </submittedName>
</protein>
<feature type="transmembrane region" description="Helical" evidence="2">
    <location>
        <begin position="157"/>
        <end position="178"/>
    </location>
</feature>
<comment type="caution">
    <text evidence="3">The sequence shown here is derived from an EMBL/GenBank/DDBJ whole genome shotgun (WGS) entry which is preliminary data.</text>
</comment>
<evidence type="ECO:0000313" key="4">
    <source>
        <dbReference type="Proteomes" id="UP000284842"/>
    </source>
</evidence>
<keyword evidence="4" id="KW-1185">Reference proteome</keyword>
<feature type="transmembrane region" description="Helical" evidence="2">
    <location>
        <begin position="43"/>
        <end position="66"/>
    </location>
</feature>
<gene>
    <name evidence="3" type="ORF">CVT24_003149</name>
</gene>
<feature type="compositionally biased region" description="Pro residues" evidence="1">
    <location>
        <begin position="209"/>
        <end position="234"/>
    </location>
</feature>
<sequence length="287" mass="31639">MNTSRPPPPSAQGHCSPGGYMVIVLIGFFRNVSVYNDGGASKLAVFSIVLGSLYMAVVAIEVFGIFAAATQKLPFVRMYAYLSVLVTLIAIAIGLLRTIIHFTNKSDIIGVCTNLAVGSRVVVYTGFWGPIRQDVLSKAEAEDWCTRSWNRGSWSEILAFLIISLLAAFLTAVAFNYFRQVLDPTSPANVSREPQQQRMDAYPSHYNPPYNPFAPPPPNQPYYPYPPPAGPPPGQNADAFIPPYDNKPPGYVRGDDYKGGYGEMNKTDRDDEGPSERDVTNRENSFR</sequence>
<dbReference type="InParanoid" id="A0A409VNM2"/>